<dbReference type="AlphaFoldDB" id="X0Z1D8"/>
<reference evidence="1" key="1">
    <citation type="journal article" date="2014" name="Front. Microbiol.">
        <title>High frequency of phylogenetically diverse reductive dehalogenase-homologous genes in deep subseafloor sedimentary metagenomes.</title>
        <authorList>
            <person name="Kawai M."/>
            <person name="Futagami T."/>
            <person name="Toyoda A."/>
            <person name="Takaki Y."/>
            <person name="Nishi S."/>
            <person name="Hori S."/>
            <person name="Arai W."/>
            <person name="Tsubouchi T."/>
            <person name="Morono Y."/>
            <person name="Uchiyama I."/>
            <person name="Ito T."/>
            <person name="Fujiyama A."/>
            <person name="Inagaki F."/>
            <person name="Takami H."/>
        </authorList>
    </citation>
    <scope>NUCLEOTIDE SEQUENCE</scope>
    <source>
        <strain evidence="1">Expedition CK06-06</strain>
    </source>
</reference>
<accession>X0Z1D8</accession>
<sequence>EGFKEVLSEKYGINQETPEFDIDQNDPKFRTMVDACFYSSEDKPVPAIIHDAYHILLIQHLRENESVDELGFKTYFLTRDNSLNFAENKVYKDDGAYNSIHINVWLQMISPFLSPKMCSGEASNAYVNLLGSLFPSLTKSIDPNVLISIMGVWMEDPSIDTEALRRIVGSKYVKESFEKIRAVSKEKPSEMSEVIDPLLQTVITQIQKKNREKVTDIEQEYTKKVADIPRGVHKKSG</sequence>
<gene>
    <name evidence="1" type="ORF">S01H4_19029</name>
</gene>
<organism evidence="1">
    <name type="scientific">marine sediment metagenome</name>
    <dbReference type="NCBI Taxonomy" id="412755"/>
    <lineage>
        <taxon>unclassified sequences</taxon>
        <taxon>metagenomes</taxon>
        <taxon>ecological metagenomes</taxon>
    </lineage>
</organism>
<comment type="caution">
    <text evidence="1">The sequence shown here is derived from an EMBL/GenBank/DDBJ whole genome shotgun (WGS) entry which is preliminary data.</text>
</comment>
<dbReference type="EMBL" id="BART01008462">
    <property type="protein sequence ID" value="GAG54313.1"/>
    <property type="molecule type" value="Genomic_DNA"/>
</dbReference>
<evidence type="ECO:0000313" key="1">
    <source>
        <dbReference type="EMBL" id="GAG54313.1"/>
    </source>
</evidence>
<protein>
    <submittedName>
        <fullName evidence="1">Uncharacterized protein</fullName>
    </submittedName>
</protein>
<feature type="non-terminal residue" evidence="1">
    <location>
        <position position="1"/>
    </location>
</feature>
<name>X0Z1D8_9ZZZZ</name>
<proteinExistence type="predicted"/>